<name>A0A9P8RUJ0_9EUKA</name>
<dbReference type="AlphaFoldDB" id="A0A9P8RUJ0"/>
<evidence type="ECO:0000313" key="1">
    <source>
        <dbReference type="EMBL" id="KAH0569762.1"/>
    </source>
</evidence>
<comment type="caution">
    <text evidence="1">The sequence shown here is derived from an EMBL/GenBank/DDBJ whole genome shotgun (WGS) entry which is preliminary data.</text>
</comment>
<dbReference type="KEGG" id="ssao:94301751"/>
<dbReference type="Proteomes" id="UP000018208">
    <property type="component" value="Unassembled WGS sequence"/>
</dbReference>
<dbReference type="GeneID" id="94301751"/>
<keyword evidence="2" id="KW-1185">Reference proteome</keyword>
<dbReference type="EMBL" id="AUWU02000008">
    <property type="protein sequence ID" value="KAH0569762.1"/>
    <property type="molecule type" value="Genomic_DNA"/>
</dbReference>
<evidence type="ECO:0000313" key="2">
    <source>
        <dbReference type="Proteomes" id="UP000018208"/>
    </source>
</evidence>
<dbReference type="RefSeq" id="XP_067760535.1">
    <property type="nucleotide sequence ID" value="XM_067911513.1"/>
</dbReference>
<protein>
    <submittedName>
        <fullName evidence="1">Uncharacterized protein</fullName>
    </submittedName>
</protein>
<sequence length="141" mass="16196">MMNMLGRVCQTFFCTGLFAAQDDTYLHYNRRESLLVSVSSTFTILTQIADQVIKDSLVRQTDLKYNVDTQNMQMCGSCYFEKLNFCAESLASCTTPGVLTERYGNFVLDQQRICKFKKFRIVVLNLSLTYIGACNFNQKEQ</sequence>
<gene>
    <name evidence="1" type="ORF">SS50377_27728</name>
</gene>
<accession>A0A9P8RUJ0</accession>
<reference evidence="1 2" key="1">
    <citation type="journal article" date="2014" name="PLoS Genet.">
        <title>The Genome of Spironucleus salmonicida Highlights a Fish Pathogen Adapted to Fluctuating Environments.</title>
        <authorList>
            <person name="Xu F."/>
            <person name="Jerlstrom-Hultqvist J."/>
            <person name="Einarsson E."/>
            <person name="Astvaldsson A."/>
            <person name="Svard S.G."/>
            <person name="Andersson J.O."/>
        </authorList>
    </citation>
    <scope>NUCLEOTIDE SEQUENCE [LARGE SCALE GENOMIC DNA]</scope>
    <source>
        <strain evidence="1 2">ATCC 50377</strain>
    </source>
</reference>
<organism evidence="1 2">
    <name type="scientific">Spironucleus salmonicida</name>
    <dbReference type="NCBI Taxonomy" id="348837"/>
    <lineage>
        <taxon>Eukaryota</taxon>
        <taxon>Metamonada</taxon>
        <taxon>Diplomonadida</taxon>
        <taxon>Hexamitidae</taxon>
        <taxon>Hexamitinae</taxon>
        <taxon>Spironucleus</taxon>
    </lineage>
</organism>
<proteinExistence type="predicted"/>